<proteinExistence type="predicted"/>
<dbReference type="Pfam" id="PF02559">
    <property type="entry name" value="CarD_TRCF_RID"/>
    <property type="match status" value="1"/>
</dbReference>
<protein>
    <submittedName>
        <fullName evidence="2">CarD family transcriptional regulator</fullName>
    </submittedName>
</protein>
<name>A0ABS9L2Z0_9MICC</name>
<dbReference type="PANTHER" id="PTHR38447:SF1">
    <property type="entry name" value="RNA POLYMERASE-BINDING TRANSCRIPTION FACTOR CARD"/>
    <property type="match status" value="1"/>
</dbReference>
<dbReference type="Gene3D" id="2.40.10.170">
    <property type="match status" value="1"/>
</dbReference>
<dbReference type="SUPFAM" id="SSF141259">
    <property type="entry name" value="CarD-like"/>
    <property type="match status" value="1"/>
</dbReference>
<dbReference type="InterPro" id="IPR003711">
    <property type="entry name" value="CarD-like/TRCF_RID"/>
</dbReference>
<dbReference type="PANTHER" id="PTHR38447">
    <property type="entry name" value="TRANSCRIPTION FACTOR YDEB-RELATED"/>
    <property type="match status" value="1"/>
</dbReference>
<gene>
    <name evidence="2" type="ORF">LVY72_03325</name>
</gene>
<sequence length="169" mass="18567">MKLNIGDTLVYPHHGAVTVTELKKRSFHSTETTFVRFRVHHNGLMIELPAANADKVGIRRAIGSRGVKQVFTILGSPVPAAPAKEVWSQRFKNNQAKITTGDVFQVSEVVRDLTRRAQAGHPSAGEKRQREEAMQILVSELAVSLKTDEDAARAMIEDVFEAAAHQAAS</sequence>
<comment type="caution">
    <text evidence="2">The sequence shown here is derived from an EMBL/GenBank/DDBJ whole genome shotgun (WGS) entry which is preliminary data.</text>
</comment>
<dbReference type="Gene3D" id="1.20.58.1290">
    <property type="entry name" value="CarD-like, C-terminal domain"/>
    <property type="match status" value="1"/>
</dbReference>
<organism evidence="2 3">
    <name type="scientific">Arthrobacter hankyongi</name>
    <dbReference type="NCBI Taxonomy" id="2904801"/>
    <lineage>
        <taxon>Bacteria</taxon>
        <taxon>Bacillati</taxon>
        <taxon>Actinomycetota</taxon>
        <taxon>Actinomycetes</taxon>
        <taxon>Micrococcales</taxon>
        <taxon>Micrococcaceae</taxon>
        <taxon>Arthrobacter</taxon>
    </lineage>
</organism>
<dbReference type="Pfam" id="PF21095">
    <property type="entry name" value="CarD_C"/>
    <property type="match status" value="1"/>
</dbReference>
<feature type="domain" description="CarD-like/TRCF RNAP-interacting" evidence="1">
    <location>
        <begin position="2"/>
        <end position="114"/>
    </location>
</feature>
<dbReference type="RefSeq" id="WP_237818022.1">
    <property type="nucleotide sequence ID" value="NZ_JAKLTQ010000001.1"/>
</dbReference>
<dbReference type="Proteomes" id="UP001165368">
    <property type="component" value="Unassembled WGS sequence"/>
</dbReference>
<dbReference type="InterPro" id="IPR042215">
    <property type="entry name" value="CarD-like_C"/>
</dbReference>
<dbReference type="EMBL" id="JAKLTQ010000001">
    <property type="protein sequence ID" value="MCG2620943.1"/>
    <property type="molecule type" value="Genomic_DNA"/>
</dbReference>
<evidence type="ECO:0000259" key="1">
    <source>
        <dbReference type="SMART" id="SM01058"/>
    </source>
</evidence>
<evidence type="ECO:0000313" key="2">
    <source>
        <dbReference type="EMBL" id="MCG2620943.1"/>
    </source>
</evidence>
<keyword evidence="3" id="KW-1185">Reference proteome</keyword>
<evidence type="ECO:0000313" key="3">
    <source>
        <dbReference type="Proteomes" id="UP001165368"/>
    </source>
</evidence>
<dbReference type="InterPro" id="IPR052531">
    <property type="entry name" value="CarD-like_regulator"/>
</dbReference>
<accession>A0ABS9L2Z0</accession>
<dbReference type="InterPro" id="IPR036101">
    <property type="entry name" value="CarD-like/TRCF_RID_sf"/>
</dbReference>
<reference evidence="2" key="1">
    <citation type="submission" date="2022-01" db="EMBL/GenBank/DDBJ databases">
        <authorList>
            <person name="Jo J.-H."/>
            <person name="Im W.-T."/>
        </authorList>
    </citation>
    <scope>NUCLEOTIDE SEQUENCE</scope>
    <source>
        <strain evidence="2">I2-34</strain>
    </source>
</reference>
<dbReference type="SMART" id="SM01058">
    <property type="entry name" value="CarD_TRCF"/>
    <property type="match status" value="1"/>
</dbReference>
<dbReference type="InterPro" id="IPR048792">
    <property type="entry name" value="CarD_C"/>
</dbReference>